<dbReference type="PANTHER" id="PTHR47429">
    <property type="entry name" value="PROTEIN TWIN LOV 1"/>
    <property type="match status" value="1"/>
</dbReference>
<dbReference type="PANTHER" id="PTHR47429:SF2">
    <property type="entry name" value="PROTEIN TWIN LOV 1"/>
    <property type="match status" value="1"/>
</dbReference>
<dbReference type="InterPro" id="IPR035965">
    <property type="entry name" value="PAS-like_dom_sf"/>
</dbReference>
<gene>
    <name evidence="5" type="ORF">B0A81_10695</name>
</gene>
<organism evidence="5 6">
    <name type="scientific">Flavobacterium plurextorum</name>
    <dbReference type="NCBI Taxonomy" id="1114867"/>
    <lineage>
        <taxon>Bacteria</taxon>
        <taxon>Pseudomonadati</taxon>
        <taxon>Bacteroidota</taxon>
        <taxon>Flavobacteriia</taxon>
        <taxon>Flavobacteriales</taxon>
        <taxon>Flavobacteriaceae</taxon>
        <taxon>Flavobacterium</taxon>
    </lineage>
</organism>
<dbReference type="EMBL" id="MUHD01000018">
    <property type="protein sequence ID" value="OXB08155.1"/>
    <property type="molecule type" value="Genomic_DNA"/>
</dbReference>
<protein>
    <submittedName>
        <fullName evidence="5">Histidine kinase</fullName>
    </submittedName>
</protein>
<dbReference type="Gene3D" id="3.30.450.20">
    <property type="entry name" value="PAS domain"/>
    <property type="match status" value="1"/>
</dbReference>
<dbReference type="NCBIfam" id="TIGR00229">
    <property type="entry name" value="sensory_box"/>
    <property type="match status" value="1"/>
</dbReference>
<evidence type="ECO:0000313" key="5">
    <source>
        <dbReference type="EMBL" id="OXB08155.1"/>
    </source>
</evidence>
<comment type="caution">
    <text evidence="5">The sequence shown here is derived from an EMBL/GenBank/DDBJ whole genome shotgun (WGS) entry which is preliminary data.</text>
</comment>
<dbReference type="InterPro" id="IPR000014">
    <property type="entry name" value="PAS"/>
</dbReference>
<sequence length="166" mass="19217">MKTNLSEEASDRNSVPILAWDFHCEYFRELKLFLADLKRMNKISNQFVWNQENFDIEERITNEVVLVTDLNLKIIFASNGIKKMTGYTEDEVLGKTPKMFQGPATSKVVLNEIREAIKQQVPFNKTLENYKKDGKVYKCSIDAIPVYNLKGKISHFIAFEKEDKSA</sequence>
<dbReference type="GO" id="GO:0016301">
    <property type="term" value="F:kinase activity"/>
    <property type="evidence" value="ECO:0007669"/>
    <property type="project" value="UniProtKB-KW"/>
</dbReference>
<feature type="domain" description="PAS" evidence="4">
    <location>
        <begin position="65"/>
        <end position="120"/>
    </location>
</feature>
<keyword evidence="5" id="KW-0808">Transferase</keyword>
<keyword evidence="1" id="KW-0285">Flavoprotein</keyword>
<dbReference type="PROSITE" id="PS50112">
    <property type="entry name" value="PAS"/>
    <property type="match status" value="1"/>
</dbReference>
<keyword evidence="5" id="KW-0418">Kinase</keyword>
<reference evidence="5 6" key="1">
    <citation type="submission" date="2016-11" db="EMBL/GenBank/DDBJ databases">
        <title>Whole genomes of Flavobacteriaceae.</title>
        <authorList>
            <person name="Stine C."/>
            <person name="Li C."/>
            <person name="Tadesse D."/>
        </authorList>
    </citation>
    <scope>NUCLEOTIDE SEQUENCE [LARGE SCALE GENOMIC DNA]</scope>
    <source>
        <strain evidence="5 6">CCUG 60112</strain>
    </source>
</reference>
<dbReference type="Proteomes" id="UP000198381">
    <property type="component" value="Unassembled WGS sequence"/>
</dbReference>
<evidence type="ECO:0000259" key="4">
    <source>
        <dbReference type="PROSITE" id="PS50112"/>
    </source>
</evidence>
<dbReference type="CDD" id="cd00130">
    <property type="entry name" value="PAS"/>
    <property type="match status" value="1"/>
</dbReference>
<dbReference type="RefSeq" id="WP_089058031.1">
    <property type="nucleotide sequence ID" value="NZ_CP100442.1"/>
</dbReference>
<keyword evidence="3" id="KW-0157">Chromophore</keyword>
<dbReference type="SUPFAM" id="SSF55785">
    <property type="entry name" value="PYP-like sensor domain (PAS domain)"/>
    <property type="match status" value="1"/>
</dbReference>
<accession>A0ABX4CVU2</accession>
<keyword evidence="6" id="KW-1185">Reference proteome</keyword>
<evidence type="ECO:0000256" key="2">
    <source>
        <dbReference type="ARBA" id="ARBA00022643"/>
    </source>
</evidence>
<name>A0ABX4CVU2_9FLAO</name>
<keyword evidence="2" id="KW-0288">FMN</keyword>
<proteinExistence type="predicted"/>
<evidence type="ECO:0000256" key="1">
    <source>
        <dbReference type="ARBA" id="ARBA00022630"/>
    </source>
</evidence>
<dbReference type="Pfam" id="PF13426">
    <property type="entry name" value="PAS_9"/>
    <property type="match status" value="1"/>
</dbReference>
<evidence type="ECO:0000313" key="6">
    <source>
        <dbReference type="Proteomes" id="UP000198381"/>
    </source>
</evidence>
<evidence type="ECO:0000256" key="3">
    <source>
        <dbReference type="ARBA" id="ARBA00022991"/>
    </source>
</evidence>